<proteinExistence type="predicted"/>
<dbReference type="EMBL" id="CAMKVN010000046">
    <property type="protein sequence ID" value="CAI2162647.1"/>
    <property type="molecule type" value="Genomic_DNA"/>
</dbReference>
<keyword evidence="2" id="KW-1185">Reference proteome</keyword>
<sequence>MSPAEIEKAVNQDIFETKFSRRKKYSREFNLDQKTKQAFGKFIKAARKKKEATGEHSQIIICGSEDQNYTPQDIKHAYQIVQADLFNAIVKAPEGSSLRLGNLGKFTKKEQRLKSALFKTKSGNQSTFVYYRINFKPFSKLKTALSEQIIKQYRLK</sequence>
<dbReference type="Proteomes" id="UP001153678">
    <property type="component" value="Unassembled WGS sequence"/>
</dbReference>
<evidence type="ECO:0000313" key="2">
    <source>
        <dbReference type="Proteomes" id="UP001153678"/>
    </source>
</evidence>
<gene>
    <name evidence="1" type="ORF">FWILDA_LOCUS664</name>
</gene>
<organism evidence="1 2">
    <name type="scientific">Funneliformis geosporum</name>
    <dbReference type="NCBI Taxonomy" id="1117311"/>
    <lineage>
        <taxon>Eukaryota</taxon>
        <taxon>Fungi</taxon>
        <taxon>Fungi incertae sedis</taxon>
        <taxon>Mucoromycota</taxon>
        <taxon>Glomeromycotina</taxon>
        <taxon>Glomeromycetes</taxon>
        <taxon>Glomerales</taxon>
        <taxon>Glomeraceae</taxon>
        <taxon>Funneliformis</taxon>
    </lineage>
</organism>
<name>A0A9W4WHR5_9GLOM</name>
<protein>
    <submittedName>
        <fullName evidence="1">6803_t:CDS:1</fullName>
    </submittedName>
</protein>
<reference evidence="1" key="1">
    <citation type="submission" date="2022-08" db="EMBL/GenBank/DDBJ databases">
        <authorList>
            <person name="Kallberg Y."/>
            <person name="Tangrot J."/>
            <person name="Rosling A."/>
        </authorList>
    </citation>
    <scope>NUCLEOTIDE SEQUENCE</scope>
    <source>
        <strain evidence="1">Wild A</strain>
    </source>
</reference>
<evidence type="ECO:0000313" key="1">
    <source>
        <dbReference type="EMBL" id="CAI2162647.1"/>
    </source>
</evidence>
<accession>A0A9W4WHR5</accession>
<comment type="caution">
    <text evidence="1">The sequence shown here is derived from an EMBL/GenBank/DDBJ whole genome shotgun (WGS) entry which is preliminary data.</text>
</comment>
<dbReference type="AlphaFoldDB" id="A0A9W4WHR5"/>